<feature type="region of interest" description="Disordered" evidence="1">
    <location>
        <begin position="1"/>
        <end position="55"/>
    </location>
</feature>
<gene>
    <name evidence="2" type="primary">Cnig_chr_V.g20164</name>
    <name evidence="2" type="ORF">B9Z55_020164</name>
</gene>
<dbReference type="AlphaFoldDB" id="A0A2G5TLL6"/>
<reference evidence="3" key="1">
    <citation type="submission" date="2017-10" db="EMBL/GenBank/DDBJ databases">
        <title>Rapid genome shrinkage in a self-fertile nematode reveals novel sperm competition proteins.</title>
        <authorList>
            <person name="Yin D."/>
            <person name="Schwarz E.M."/>
            <person name="Thomas C.G."/>
            <person name="Felde R.L."/>
            <person name="Korf I.F."/>
            <person name="Cutter A.D."/>
            <person name="Schartner C.M."/>
            <person name="Ralston E.J."/>
            <person name="Meyer B.J."/>
            <person name="Haag E.S."/>
        </authorList>
    </citation>
    <scope>NUCLEOTIDE SEQUENCE [LARGE SCALE GENOMIC DNA]</scope>
    <source>
        <strain evidence="3">JU1422</strain>
    </source>
</reference>
<accession>A0A2G5TLL6</accession>
<dbReference type="Proteomes" id="UP000230233">
    <property type="component" value="Chromosome V"/>
</dbReference>
<proteinExistence type="predicted"/>
<comment type="caution">
    <text evidence="2">The sequence shown here is derived from an EMBL/GenBank/DDBJ whole genome shotgun (WGS) entry which is preliminary data.</text>
</comment>
<sequence>MRPGPPDFRQMDPSDVALGTDARSPLPATPTGLLPSLHPHLSTAKKLAHRRPPRHPVVFQKRDVYMCSMATRGKSVVASFLFSYSSLPLLRVSQFGRP</sequence>
<protein>
    <submittedName>
        <fullName evidence="2">Uncharacterized protein</fullName>
    </submittedName>
</protein>
<organism evidence="2 3">
    <name type="scientific">Caenorhabditis nigoni</name>
    <dbReference type="NCBI Taxonomy" id="1611254"/>
    <lineage>
        <taxon>Eukaryota</taxon>
        <taxon>Metazoa</taxon>
        <taxon>Ecdysozoa</taxon>
        <taxon>Nematoda</taxon>
        <taxon>Chromadorea</taxon>
        <taxon>Rhabditida</taxon>
        <taxon>Rhabditina</taxon>
        <taxon>Rhabditomorpha</taxon>
        <taxon>Rhabditoidea</taxon>
        <taxon>Rhabditidae</taxon>
        <taxon>Peloderinae</taxon>
        <taxon>Caenorhabditis</taxon>
    </lineage>
</organism>
<evidence type="ECO:0000256" key="1">
    <source>
        <dbReference type="SAM" id="MobiDB-lite"/>
    </source>
</evidence>
<evidence type="ECO:0000313" key="2">
    <source>
        <dbReference type="EMBL" id="PIC28157.1"/>
    </source>
</evidence>
<dbReference type="EMBL" id="PDUG01000005">
    <property type="protein sequence ID" value="PIC28157.1"/>
    <property type="molecule type" value="Genomic_DNA"/>
</dbReference>
<keyword evidence="3" id="KW-1185">Reference proteome</keyword>
<evidence type="ECO:0000313" key="3">
    <source>
        <dbReference type="Proteomes" id="UP000230233"/>
    </source>
</evidence>
<name>A0A2G5TLL6_9PELO</name>
<dbReference type="OrthoDB" id="5867694at2759"/>